<reference evidence="2 3" key="1">
    <citation type="submission" date="2017-09" db="EMBL/GenBank/DDBJ databases">
        <title>Mesorhizobum sanjuanii sp. nov. isolated from nodules of Lotus tenuis in saline-alkaline lowlands of Flooding Pampa.</title>
        <authorList>
            <person name="Sannazzaro A.I."/>
            <person name="Torres Tejerizo G.A."/>
            <person name="Fontana F."/>
            <person name="Cumpa Velazquez L.M."/>
            <person name="Hansen L."/>
            <person name="Pistorio M."/>
            <person name="Estrella M.J."/>
        </authorList>
    </citation>
    <scope>NUCLEOTIDE SEQUENCE [LARGE SCALE GENOMIC DNA]</scope>
    <source>
        <strain evidence="2 3">BSA136</strain>
    </source>
</reference>
<dbReference type="AlphaFoldDB" id="A0A2A6FI35"/>
<keyword evidence="3" id="KW-1185">Reference proteome</keyword>
<evidence type="ECO:0000256" key="1">
    <source>
        <dbReference type="SAM" id="MobiDB-lite"/>
    </source>
</evidence>
<proteinExistence type="predicted"/>
<protein>
    <submittedName>
        <fullName evidence="2">Uncharacterized protein</fullName>
    </submittedName>
</protein>
<organism evidence="2 3">
    <name type="scientific">Mesorhizobium sanjuanii</name>
    <dbReference type="NCBI Taxonomy" id="2037900"/>
    <lineage>
        <taxon>Bacteria</taxon>
        <taxon>Pseudomonadati</taxon>
        <taxon>Pseudomonadota</taxon>
        <taxon>Alphaproteobacteria</taxon>
        <taxon>Hyphomicrobiales</taxon>
        <taxon>Phyllobacteriaceae</taxon>
        <taxon>Mesorhizobium</taxon>
    </lineage>
</organism>
<comment type="caution">
    <text evidence="2">The sequence shown here is derived from an EMBL/GenBank/DDBJ whole genome shotgun (WGS) entry which is preliminary data.</text>
</comment>
<evidence type="ECO:0000313" key="3">
    <source>
        <dbReference type="Proteomes" id="UP000219182"/>
    </source>
</evidence>
<accession>A0A2A6FI35</accession>
<name>A0A2A6FI35_9HYPH</name>
<sequence length="65" mass="6830">MRPSGDVEGTPAFYLPHDVGPIGPDRNTPLEREMPLVNTLPHHRTFEALAGDGVPNGPANTGQGG</sequence>
<gene>
    <name evidence="2" type="ORF">CN311_08230</name>
</gene>
<feature type="region of interest" description="Disordered" evidence="1">
    <location>
        <begin position="1"/>
        <end position="28"/>
    </location>
</feature>
<evidence type="ECO:0000313" key="2">
    <source>
        <dbReference type="EMBL" id="PDQ21629.1"/>
    </source>
</evidence>
<dbReference type="Proteomes" id="UP000219182">
    <property type="component" value="Unassembled WGS sequence"/>
</dbReference>
<dbReference type="EMBL" id="NWQG01000043">
    <property type="protein sequence ID" value="PDQ21629.1"/>
    <property type="molecule type" value="Genomic_DNA"/>
</dbReference>